<gene>
    <name evidence="2" type="ORF">J1C48_08605</name>
</gene>
<dbReference type="InterPro" id="IPR019587">
    <property type="entry name" value="Polyketide_cyclase/dehydratase"/>
</dbReference>
<dbReference type="InterPro" id="IPR023393">
    <property type="entry name" value="START-like_dom_sf"/>
</dbReference>
<organism evidence="2 3">
    <name type="scientific">Jiella flava</name>
    <dbReference type="NCBI Taxonomy" id="2816857"/>
    <lineage>
        <taxon>Bacteria</taxon>
        <taxon>Pseudomonadati</taxon>
        <taxon>Pseudomonadota</taxon>
        <taxon>Alphaproteobacteria</taxon>
        <taxon>Hyphomicrobiales</taxon>
        <taxon>Aurantimonadaceae</taxon>
        <taxon>Jiella</taxon>
    </lineage>
</organism>
<dbReference type="CDD" id="cd07821">
    <property type="entry name" value="PYR_PYL_RCAR_like"/>
    <property type="match status" value="1"/>
</dbReference>
<dbReference type="SUPFAM" id="SSF55961">
    <property type="entry name" value="Bet v1-like"/>
    <property type="match status" value="1"/>
</dbReference>
<protein>
    <submittedName>
        <fullName evidence="2">SRPBCC family protein</fullName>
    </submittedName>
</protein>
<dbReference type="AlphaFoldDB" id="A0A939FYP9"/>
<comment type="caution">
    <text evidence="2">The sequence shown here is derived from an EMBL/GenBank/DDBJ whole genome shotgun (WGS) entry which is preliminary data.</text>
</comment>
<dbReference type="Pfam" id="PF10604">
    <property type="entry name" value="Polyketide_cyc2"/>
    <property type="match status" value="1"/>
</dbReference>
<dbReference type="PANTHER" id="PTHR39332:SF7">
    <property type="entry name" value="SRPBCC FAMILY PROTEIN"/>
    <property type="match status" value="1"/>
</dbReference>
<accession>A0A939FYP9</accession>
<dbReference type="Gene3D" id="3.30.530.20">
    <property type="match status" value="1"/>
</dbReference>
<keyword evidence="3" id="KW-1185">Reference proteome</keyword>
<sequence length="161" mass="16970">MATASKTATLAAAGSILASPALAAEVSKSIEIAATPAAVWQMIGSFCEIQNWHPAVKTCEPGSKDGKKIRTLTLPDGGKLVEEEVSRDDDKMRYTYKILEGPLPVDNYQSTISVSGSGDMATVDWSGRFDPKGASEEKASEVVEGIYEAGLNSLKDKAGGM</sequence>
<reference evidence="2" key="1">
    <citation type="submission" date="2021-03" db="EMBL/GenBank/DDBJ databases">
        <title>Whole genome sequence of Jiella sp. CQZ9-1.</title>
        <authorList>
            <person name="Tuo L."/>
        </authorList>
    </citation>
    <scope>NUCLEOTIDE SEQUENCE</scope>
    <source>
        <strain evidence="2">CQZ9-1</strain>
    </source>
</reference>
<evidence type="ECO:0000313" key="2">
    <source>
        <dbReference type="EMBL" id="MBO0662635.1"/>
    </source>
</evidence>
<feature type="signal peptide" evidence="1">
    <location>
        <begin position="1"/>
        <end position="23"/>
    </location>
</feature>
<evidence type="ECO:0000313" key="3">
    <source>
        <dbReference type="Proteomes" id="UP000664122"/>
    </source>
</evidence>
<dbReference type="RefSeq" id="WP_207257427.1">
    <property type="nucleotide sequence ID" value="NZ_JAFMPP010000006.1"/>
</dbReference>
<dbReference type="Proteomes" id="UP000664122">
    <property type="component" value="Unassembled WGS sequence"/>
</dbReference>
<dbReference type="EMBL" id="JAFMPP010000006">
    <property type="protein sequence ID" value="MBO0662635.1"/>
    <property type="molecule type" value="Genomic_DNA"/>
</dbReference>
<proteinExistence type="predicted"/>
<feature type="chain" id="PRO_5037119478" evidence="1">
    <location>
        <begin position="24"/>
        <end position="161"/>
    </location>
</feature>
<dbReference type="PANTHER" id="PTHR39332">
    <property type="entry name" value="BLL4707 PROTEIN"/>
    <property type="match status" value="1"/>
</dbReference>
<evidence type="ECO:0000256" key="1">
    <source>
        <dbReference type="SAM" id="SignalP"/>
    </source>
</evidence>
<name>A0A939FYP9_9HYPH</name>
<keyword evidence="1" id="KW-0732">Signal</keyword>